<keyword evidence="1" id="KW-0472">Membrane</keyword>
<name>G8EYF3_9CAUD</name>
<reference evidence="4" key="2">
    <citation type="submission" date="2012-12" db="EMBL/GenBank/DDBJ databases">
        <title>Genomics of marine cyanopodoviruses.</title>
        <authorList>
            <person name="Huang S."/>
            <person name="Chen F."/>
        </authorList>
    </citation>
    <scope>NUCLEOTIDE SEQUENCE [LARGE SCALE GENOMIC DNA]</scope>
</reference>
<gene>
    <name evidence="3" type="ORF">S-CBP42_0031</name>
    <name evidence="2" type="ORF">SXGG_00036</name>
</gene>
<proteinExistence type="predicted"/>
<evidence type="ECO:0000313" key="2">
    <source>
        <dbReference type="EMBL" id="AET72533.1"/>
    </source>
</evidence>
<evidence type="ECO:0000313" key="3">
    <source>
        <dbReference type="EMBL" id="AGK86682.1"/>
    </source>
</evidence>
<dbReference type="KEGG" id="vg:26646388"/>
<reference evidence="3 4" key="3">
    <citation type="journal article" date="2015" name="PLoS ONE">
        <title>Comparative Genomic and Phylogenomic Analyses Reveal a Conserved Core Genome Shared by Estuarine and Oceanic Cyanopodoviruses.</title>
        <authorList>
            <person name="Huang S."/>
            <person name="Zhang S."/>
            <person name="Jiao N."/>
            <person name="Chen F."/>
        </authorList>
    </citation>
    <scope>NUCLEOTIDE SEQUENCE [LARGE SCALE GENOMIC DNA]</scope>
</reference>
<sequence length="71" mass="7900">MRPVYSITNEQGEVISTGHQTFNAAWAWVMEKRGVNRYRVTLRWVVAAGLAAFVAHHGLPGELLVLALLLI</sequence>
<dbReference type="EMBL" id="KC310805">
    <property type="protein sequence ID" value="AGK86682.1"/>
    <property type="molecule type" value="Genomic_DNA"/>
</dbReference>
<keyword evidence="1" id="KW-0812">Transmembrane</keyword>
<dbReference type="Proteomes" id="UP000030042">
    <property type="component" value="Segment"/>
</dbReference>
<keyword evidence="4" id="KW-1185">Reference proteome</keyword>
<reference evidence="2 5" key="1">
    <citation type="submission" date="2010-12" db="EMBL/GenBank/DDBJ databases">
        <title>The Genome Sequence of Synechococcus phage S-CBP42.</title>
        <authorList>
            <consortium name="The Broad Institute Genome Sequencing Platform"/>
            <person name="Henn M.R."/>
            <person name="Chen F."/>
            <person name="Wang K."/>
            <person name="Levin J."/>
            <person name="Malboeuf C."/>
            <person name="Casali M."/>
            <person name="Russ C."/>
            <person name="Lennon N."/>
            <person name="Chapman S.B."/>
            <person name="Erlich R."/>
            <person name="Young S.K."/>
            <person name="Yandava C."/>
            <person name="Zeng Q."/>
            <person name="Alvarado L."/>
            <person name="Anderson S."/>
            <person name="Berlin A."/>
            <person name="Chen Z."/>
            <person name="Freedman E."/>
            <person name="Gellesch M."/>
            <person name="Goldberg J."/>
            <person name="Green L."/>
            <person name="Griggs A."/>
            <person name="Gujja S."/>
            <person name="Heilman E.R."/>
            <person name="Heiman D."/>
            <person name="Hollinger A."/>
            <person name="Howarth C."/>
            <person name="Larson L."/>
            <person name="Mehta T."/>
            <person name="Pearson M."/>
            <person name="Roberts A."/>
            <person name="Ryan E."/>
            <person name="Saif S."/>
            <person name="Shea T."/>
            <person name="Shenoy N."/>
            <person name="Sisk P."/>
            <person name="Stolte C."/>
            <person name="Sykes S."/>
            <person name="White J."/>
            <person name="Haas B."/>
            <person name="Nusbaum C."/>
            <person name="Birren B."/>
        </authorList>
    </citation>
    <scope>NUCLEOTIDE SEQUENCE [LARGE SCALE GENOMIC DNA]</scope>
</reference>
<evidence type="ECO:0000256" key="1">
    <source>
        <dbReference type="SAM" id="Phobius"/>
    </source>
</evidence>
<accession>G8EYF3</accession>
<evidence type="ECO:0000313" key="5">
    <source>
        <dbReference type="Proteomes" id="UP000297398"/>
    </source>
</evidence>
<evidence type="ECO:0000313" key="4">
    <source>
        <dbReference type="Proteomes" id="UP000030042"/>
    </source>
</evidence>
<dbReference type="RefSeq" id="YP_009220215.1">
    <property type="nucleotide sequence ID" value="NC_029031.1"/>
</dbReference>
<feature type="transmembrane region" description="Helical" evidence="1">
    <location>
        <begin position="40"/>
        <end position="59"/>
    </location>
</feature>
<dbReference type="EMBL" id="JF974300">
    <property type="protein sequence ID" value="AET72533.1"/>
    <property type="molecule type" value="Genomic_DNA"/>
</dbReference>
<keyword evidence="1" id="KW-1133">Transmembrane helix</keyword>
<dbReference type="GeneID" id="26646388"/>
<protein>
    <submittedName>
        <fullName evidence="2">Uncharacterized protein</fullName>
    </submittedName>
</protein>
<dbReference type="Proteomes" id="UP000297398">
    <property type="component" value="Segment"/>
</dbReference>
<organism evidence="2 5">
    <name type="scientific">Synechococcus phage S-CBP42</name>
    <dbReference type="NCBI Taxonomy" id="461711"/>
    <lineage>
        <taxon>Viruses</taxon>
        <taxon>Duplodnaviria</taxon>
        <taxon>Heunggongvirae</taxon>
        <taxon>Uroviricota</taxon>
        <taxon>Caudoviricetes</taxon>
        <taxon>Autographivirales</taxon>
        <taxon>Aegirvirus</taxon>
        <taxon>Aegirvirus SCBP42</taxon>
    </lineage>
</organism>